<dbReference type="EMBL" id="MFGA01000023">
    <property type="protein sequence ID" value="OGF20538.1"/>
    <property type="molecule type" value="Genomic_DNA"/>
</dbReference>
<dbReference type="InterPro" id="IPR011765">
    <property type="entry name" value="Pept_M16_N"/>
</dbReference>
<dbReference type="Gene3D" id="3.30.830.10">
    <property type="entry name" value="Metalloenzyme, LuxS/M16 peptidase-like"/>
    <property type="match status" value="2"/>
</dbReference>
<dbReference type="PANTHER" id="PTHR11851">
    <property type="entry name" value="METALLOPROTEASE"/>
    <property type="match status" value="1"/>
</dbReference>
<evidence type="ECO:0000256" key="2">
    <source>
        <dbReference type="RuleBase" id="RU004447"/>
    </source>
</evidence>
<dbReference type="GO" id="GO:0046872">
    <property type="term" value="F:metal ion binding"/>
    <property type="evidence" value="ECO:0007669"/>
    <property type="project" value="InterPro"/>
</dbReference>
<evidence type="ECO:0000256" key="1">
    <source>
        <dbReference type="ARBA" id="ARBA00007261"/>
    </source>
</evidence>
<evidence type="ECO:0000313" key="6">
    <source>
        <dbReference type="Proteomes" id="UP000177407"/>
    </source>
</evidence>
<dbReference type="PANTHER" id="PTHR11851:SF49">
    <property type="entry name" value="MITOCHONDRIAL-PROCESSING PEPTIDASE SUBUNIT ALPHA"/>
    <property type="match status" value="1"/>
</dbReference>
<dbReference type="InterPro" id="IPR011249">
    <property type="entry name" value="Metalloenz_LuxS/M16"/>
</dbReference>
<feature type="domain" description="Peptidase M16 N-terminal" evidence="3">
    <location>
        <begin position="14"/>
        <end position="161"/>
    </location>
</feature>
<organism evidence="5 6">
    <name type="scientific">Candidatus Falkowbacteria bacterium RIFOXYA2_FULL_38_12</name>
    <dbReference type="NCBI Taxonomy" id="1797993"/>
    <lineage>
        <taxon>Bacteria</taxon>
        <taxon>Candidatus Falkowiibacteriota</taxon>
    </lineage>
</organism>
<name>A0A1F5S1H4_9BACT</name>
<reference evidence="5 6" key="1">
    <citation type="journal article" date="2016" name="Nat. Commun.">
        <title>Thousands of microbial genomes shed light on interconnected biogeochemical processes in an aquifer system.</title>
        <authorList>
            <person name="Anantharaman K."/>
            <person name="Brown C.T."/>
            <person name="Hug L.A."/>
            <person name="Sharon I."/>
            <person name="Castelle C.J."/>
            <person name="Probst A.J."/>
            <person name="Thomas B.C."/>
            <person name="Singh A."/>
            <person name="Wilkins M.J."/>
            <person name="Karaoz U."/>
            <person name="Brodie E.L."/>
            <person name="Williams K.H."/>
            <person name="Hubbard S.S."/>
            <person name="Banfield J.F."/>
        </authorList>
    </citation>
    <scope>NUCLEOTIDE SEQUENCE [LARGE SCALE GENOMIC DNA]</scope>
</reference>
<accession>A0A1F5S1H4</accession>
<feature type="domain" description="Peptidase M16 C-terminal" evidence="4">
    <location>
        <begin position="168"/>
        <end position="343"/>
    </location>
</feature>
<dbReference type="InterPro" id="IPR007863">
    <property type="entry name" value="Peptidase_M16_C"/>
</dbReference>
<evidence type="ECO:0000313" key="5">
    <source>
        <dbReference type="EMBL" id="OGF20538.1"/>
    </source>
</evidence>
<dbReference type="PROSITE" id="PS00143">
    <property type="entry name" value="INSULINASE"/>
    <property type="match status" value="1"/>
</dbReference>
<proteinExistence type="inferred from homology"/>
<dbReference type="InterPro" id="IPR050361">
    <property type="entry name" value="MPP/UQCRC_Complex"/>
</dbReference>
<comment type="similarity">
    <text evidence="1 2">Belongs to the peptidase M16 family.</text>
</comment>
<evidence type="ECO:0000259" key="3">
    <source>
        <dbReference type="Pfam" id="PF00675"/>
    </source>
</evidence>
<dbReference type="Pfam" id="PF00675">
    <property type="entry name" value="Peptidase_M16"/>
    <property type="match status" value="1"/>
</dbReference>
<gene>
    <name evidence="5" type="ORF">A2257_04250</name>
</gene>
<dbReference type="SUPFAM" id="SSF63411">
    <property type="entry name" value="LuxS/MPP-like metallohydrolase"/>
    <property type="match status" value="2"/>
</dbReference>
<dbReference type="GO" id="GO:0004222">
    <property type="term" value="F:metalloendopeptidase activity"/>
    <property type="evidence" value="ECO:0007669"/>
    <property type="project" value="InterPro"/>
</dbReference>
<dbReference type="AlphaFoldDB" id="A0A1F5S1H4"/>
<dbReference type="Pfam" id="PF05193">
    <property type="entry name" value="Peptidase_M16_C"/>
    <property type="match status" value="1"/>
</dbReference>
<dbReference type="Proteomes" id="UP000177407">
    <property type="component" value="Unassembled WGS sequence"/>
</dbReference>
<dbReference type="InterPro" id="IPR001431">
    <property type="entry name" value="Pept_M16_Zn_BS"/>
</dbReference>
<evidence type="ECO:0000259" key="4">
    <source>
        <dbReference type="Pfam" id="PF05193"/>
    </source>
</evidence>
<dbReference type="GO" id="GO:0006508">
    <property type="term" value="P:proteolysis"/>
    <property type="evidence" value="ECO:0007669"/>
    <property type="project" value="InterPro"/>
</dbReference>
<protein>
    <recommendedName>
        <fullName evidence="7">Peptidase M16</fullName>
    </recommendedName>
</protein>
<comment type="caution">
    <text evidence="5">The sequence shown here is derived from an EMBL/GenBank/DDBJ whole genome shotgun (WGS) entry which is preliminary data.</text>
</comment>
<evidence type="ECO:0008006" key="7">
    <source>
        <dbReference type="Google" id="ProtNLM"/>
    </source>
</evidence>
<sequence length="427" mass="48716">MFQKTTLKNGLRLITANIEGTEAITALVLFKVGSRYETKSENGISHFIEHMMFKGTKKRPNTLALSKDLDRVGAEYNAFTSRDYTGYYVKVDAEKLELALDVLSDMLLNSKFEEGELEKEKGVISEEIRMYEDNPMMFIDDLFEENLFGSDHPLGRSIAGTVKGINGFSRKKMIDYREKYYTPNNTVLVLTGNLKNKKINELTEKYFGENGKKAKPVFEKFVYPEKNNHPKIKIKNKETEQIQLALGFPAYSYFDPQVYALNLLSVILGGNMSSRLFISIREKRGLCYFIRSYSNVYEDAGNVVIQAGLDKTRIMPAIKAILEELQKVKKFGVKEEELKRAKDCIKGRLILSLEDSSSVADWYAKQELLMKEVLTPEEKLKKIFSVSGDDIKKVANDIFLGEKLNLAIIGPVNEEEFIKKINLNSFL</sequence>